<dbReference type="InterPro" id="IPR019826">
    <property type="entry name" value="Carboxylesterase_B_AS"/>
</dbReference>
<dbReference type="GO" id="GO:0016787">
    <property type="term" value="F:hydrolase activity"/>
    <property type="evidence" value="ECO:0007669"/>
    <property type="project" value="UniProtKB-KW"/>
</dbReference>
<reference evidence="6" key="1">
    <citation type="journal article" date="2020" name="Stud. Mycol.">
        <title>101 Dothideomycetes genomes: a test case for predicting lifestyles and emergence of pathogens.</title>
        <authorList>
            <person name="Haridas S."/>
            <person name="Albert R."/>
            <person name="Binder M."/>
            <person name="Bloem J."/>
            <person name="Labutti K."/>
            <person name="Salamov A."/>
            <person name="Andreopoulos B."/>
            <person name="Baker S."/>
            <person name="Barry K."/>
            <person name="Bills G."/>
            <person name="Bluhm B."/>
            <person name="Cannon C."/>
            <person name="Castanera R."/>
            <person name="Culley D."/>
            <person name="Daum C."/>
            <person name="Ezra D."/>
            <person name="Gonzalez J."/>
            <person name="Henrissat B."/>
            <person name="Kuo A."/>
            <person name="Liang C."/>
            <person name="Lipzen A."/>
            <person name="Lutzoni F."/>
            <person name="Magnuson J."/>
            <person name="Mondo S."/>
            <person name="Nolan M."/>
            <person name="Ohm R."/>
            <person name="Pangilinan J."/>
            <person name="Park H.-J."/>
            <person name="Ramirez L."/>
            <person name="Alfaro M."/>
            <person name="Sun H."/>
            <person name="Tritt A."/>
            <person name="Yoshinaga Y."/>
            <person name="Zwiers L.-H."/>
            <person name="Turgeon B."/>
            <person name="Goodwin S."/>
            <person name="Spatafora J."/>
            <person name="Crous P."/>
            <person name="Grigoriev I."/>
        </authorList>
    </citation>
    <scope>NUCLEOTIDE SEQUENCE</scope>
    <source>
        <strain evidence="6">CBS 473.64</strain>
    </source>
</reference>
<feature type="domain" description="Carboxylesterase type B" evidence="5">
    <location>
        <begin position="31"/>
        <end position="540"/>
    </location>
</feature>
<gene>
    <name evidence="6" type="ORF">P280DRAFT_413816</name>
</gene>
<organism evidence="6 7">
    <name type="scientific">Massarina eburnea CBS 473.64</name>
    <dbReference type="NCBI Taxonomy" id="1395130"/>
    <lineage>
        <taxon>Eukaryota</taxon>
        <taxon>Fungi</taxon>
        <taxon>Dikarya</taxon>
        <taxon>Ascomycota</taxon>
        <taxon>Pezizomycotina</taxon>
        <taxon>Dothideomycetes</taxon>
        <taxon>Pleosporomycetidae</taxon>
        <taxon>Pleosporales</taxon>
        <taxon>Massarineae</taxon>
        <taxon>Massarinaceae</taxon>
        <taxon>Massarina</taxon>
    </lineage>
</organism>
<comment type="similarity">
    <text evidence="1 4">Belongs to the type-B carboxylesterase/lipase family.</text>
</comment>
<comment type="similarity">
    <text evidence="2">Belongs to the 'GDXG' lipolytic enzyme family.</text>
</comment>
<accession>A0A6A6RGU7</accession>
<name>A0A6A6RGU7_9PLEO</name>
<sequence>MIYGFIRTSKKWDPSLRVPDEPLLVTLPNYGTFKGVQVVKSAKARVSFEQPVDAWLGVEYSVQPANQTRFAPPSWPNEFNGTRNAMEYAKSCIQNWGFDPSQHAEECLTFNLYRTNGVPRDTKLPVFLFLHGGSFVLGNGRSFDGAAFVAKSREPLVVITGQYRLGALGSLPSKLFEEEGLLNLGLRDQRMLLEFIQKYILYFGGDKDRVTLGGQSAGGHSVGLHLFHNYGKDEDKKLFSQAILASGAPTARSFPPATYPLYKRYYQQFMDMIGCSTSTATANSEALACIQATPLRSIQKASGKIYTDSNYNITWAWQPVSGGPFLEKAGSISGKDETFFKVPTLLSSTTDEGKLFTPRNLTTNKHFSAFMSNLQPGLTKADLAELEALYPDPSNNTGPYANSPISTQYNRVSAAYGDYSYICPVQETAYRLAKASVPVYKARFNTPNNAPASMGVPHASDAAYFNGLTNVQFPDIADIYSSYYASFVVSGDPNRFKSKKAPLWEDYTNVGRTVLRVGNEGRGGVGMEEEKAGIRTTECKWWRDEARMLRMNK</sequence>
<dbReference type="InterPro" id="IPR029058">
    <property type="entry name" value="AB_hydrolase_fold"/>
</dbReference>
<dbReference type="EC" id="3.1.1.-" evidence="4"/>
<evidence type="ECO:0000313" key="7">
    <source>
        <dbReference type="Proteomes" id="UP000799753"/>
    </source>
</evidence>
<dbReference type="EMBL" id="MU006829">
    <property type="protein sequence ID" value="KAF2634440.1"/>
    <property type="molecule type" value="Genomic_DNA"/>
</dbReference>
<dbReference type="SUPFAM" id="SSF53474">
    <property type="entry name" value="alpha/beta-Hydrolases"/>
    <property type="match status" value="1"/>
</dbReference>
<keyword evidence="3 4" id="KW-0378">Hydrolase</keyword>
<dbReference type="Gene3D" id="3.40.50.1820">
    <property type="entry name" value="alpha/beta hydrolase"/>
    <property type="match status" value="1"/>
</dbReference>
<keyword evidence="7" id="KW-1185">Reference proteome</keyword>
<dbReference type="PROSITE" id="PS01173">
    <property type="entry name" value="LIPASE_GDXG_HIS"/>
    <property type="match status" value="1"/>
</dbReference>
<dbReference type="InterPro" id="IPR002168">
    <property type="entry name" value="Lipase_GDXG_HIS_AS"/>
</dbReference>
<dbReference type="PROSITE" id="PS00122">
    <property type="entry name" value="CARBOXYLESTERASE_B_1"/>
    <property type="match status" value="1"/>
</dbReference>
<dbReference type="OrthoDB" id="408631at2759"/>
<evidence type="ECO:0000256" key="2">
    <source>
        <dbReference type="ARBA" id="ARBA00010515"/>
    </source>
</evidence>
<dbReference type="AlphaFoldDB" id="A0A6A6RGU7"/>
<dbReference type="PANTHER" id="PTHR11559">
    <property type="entry name" value="CARBOXYLESTERASE"/>
    <property type="match status" value="1"/>
</dbReference>
<proteinExistence type="inferred from homology"/>
<dbReference type="Pfam" id="PF00135">
    <property type="entry name" value="COesterase"/>
    <property type="match status" value="1"/>
</dbReference>
<evidence type="ECO:0000313" key="6">
    <source>
        <dbReference type="EMBL" id="KAF2634440.1"/>
    </source>
</evidence>
<evidence type="ECO:0000256" key="3">
    <source>
        <dbReference type="ARBA" id="ARBA00022801"/>
    </source>
</evidence>
<dbReference type="InterPro" id="IPR002018">
    <property type="entry name" value="CarbesteraseB"/>
</dbReference>
<dbReference type="InterPro" id="IPR050309">
    <property type="entry name" value="Type-B_Carboxylest/Lipase"/>
</dbReference>
<evidence type="ECO:0000256" key="1">
    <source>
        <dbReference type="ARBA" id="ARBA00005964"/>
    </source>
</evidence>
<evidence type="ECO:0000256" key="4">
    <source>
        <dbReference type="RuleBase" id="RU361235"/>
    </source>
</evidence>
<dbReference type="Proteomes" id="UP000799753">
    <property type="component" value="Unassembled WGS sequence"/>
</dbReference>
<protein>
    <recommendedName>
        <fullName evidence="4">Carboxylic ester hydrolase</fullName>
        <ecNumber evidence="4">3.1.1.-</ecNumber>
    </recommendedName>
</protein>
<evidence type="ECO:0000259" key="5">
    <source>
        <dbReference type="Pfam" id="PF00135"/>
    </source>
</evidence>